<evidence type="ECO:0000313" key="2">
    <source>
        <dbReference type="Proteomes" id="UP000765224"/>
    </source>
</evidence>
<gene>
    <name evidence="1" type="ORF">KVG96_20955</name>
</gene>
<comment type="caution">
    <text evidence="1">The sequence shown here is derived from an EMBL/GenBank/DDBJ whole genome shotgun (WGS) entry which is preliminary data.</text>
</comment>
<sequence length="232" mass="24848">MTPRTFTAVCFDMDGVLIQSREIIELAWTTVARQYAIAVDQAFIDEHIHGRPGGYTLQALFGRFDARKRAAIKQEVDAIEERSACALMPGVAELIGRLKGRVPMALVTSSWRARVEHVLQQHDLVSAFDTVICRDDVRHGKPAPDPYHLAAARLGCRGDECLVFEDSVSGVQSATGSGALCIGIGDDPTLTGHGAVCAYADFTRLPVSLAAESAHGYADGGLVLGAREAVLS</sequence>
<dbReference type="InterPro" id="IPR006439">
    <property type="entry name" value="HAD-SF_hydro_IA"/>
</dbReference>
<keyword evidence="2" id="KW-1185">Reference proteome</keyword>
<dbReference type="InterPro" id="IPR051806">
    <property type="entry name" value="HAD-like_SPP"/>
</dbReference>
<dbReference type="PANTHER" id="PTHR43481">
    <property type="entry name" value="FRUCTOSE-1-PHOSPHATE PHOSPHATASE"/>
    <property type="match status" value="1"/>
</dbReference>
<reference evidence="1 2" key="1">
    <citation type="submission" date="2021-06" db="EMBL/GenBank/DDBJ databases">
        <title>Updating the genus Pseudomonas: Description of 43 new species and partition of the Pseudomonas putida group.</title>
        <authorList>
            <person name="Girard L."/>
            <person name="Lood C."/>
            <person name="Vandamme P."/>
            <person name="Rokni-Zadeh H."/>
            <person name="Van Noort V."/>
            <person name="Hofte M."/>
            <person name="Lavigne R."/>
            <person name="De Mot R."/>
        </authorList>
    </citation>
    <scope>NUCLEOTIDE SEQUENCE [LARGE SCALE GENOMIC DNA]</scope>
    <source>
        <strain evidence="1 2">COR58</strain>
    </source>
</reference>
<dbReference type="Pfam" id="PF00702">
    <property type="entry name" value="Hydrolase"/>
    <property type="match status" value="1"/>
</dbReference>
<dbReference type="NCBIfam" id="TIGR01509">
    <property type="entry name" value="HAD-SF-IA-v3"/>
    <property type="match status" value="1"/>
</dbReference>
<protein>
    <submittedName>
        <fullName evidence="1">HAD family phosphatase</fullName>
    </submittedName>
</protein>
<proteinExistence type="predicted"/>
<dbReference type="SFLD" id="SFLDS00003">
    <property type="entry name" value="Haloacid_Dehalogenase"/>
    <property type="match status" value="1"/>
</dbReference>
<dbReference type="CDD" id="cd07505">
    <property type="entry name" value="HAD_BPGM-like"/>
    <property type="match status" value="1"/>
</dbReference>
<organism evidence="1 2">
    <name type="scientific">Pseudomonas ekonensis</name>
    <dbReference type="NCBI Taxonomy" id="2842353"/>
    <lineage>
        <taxon>Bacteria</taxon>
        <taxon>Pseudomonadati</taxon>
        <taxon>Pseudomonadota</taxon>
        <taxon>Gammaproteobacteria</taxon>
        <taxon>Pseudomonadales</taxon>
        <taxon>Pseudomonadaceae</taxon>
        <taxon>Pseudomonas</taxon>
    </lineage>
</organism>
<name>A0ABS6PIX5_9PSED</name>
<dbReference type="EMBL" id="JAHSTS010000002">
    <property type="protein sequence ID" value="MBV4460433.1"/>
    <property type="molecule type" value="Genomic_DNA"/>
</dbReference>
<dbReference type="PANTHER" id="PTHR43481:SF4">
    <property type="entry name" value="GLYCEROL-1-PHOSPHATE PHOSPHOHYDROLASE 1-RELATED"/>
    <property type="match status" value="1"/>
</dbReference>
<dbReference type="Proteomes" id="UP000765224">
    <property type="component" value="Unassembled WGS sequence"/>
</dbReference>
<accession>A0ABS6PIX5</accession>
<evidence type="ECO:0000313" key="1">
    <source>
        <dbReference type="EMBL" id="MBV4460433.1"/>
    </source>
</evidence>
<dbReference type="SFLD" id="SFLDG01129">
    <property type="entry name" value="C1.5:_HAD__Beta-PGM__Phosphata"/>
    <property type="match status" value="1"/>
</dbReference>